<evidence type="ECO:0000256" key="1">
    <source>
        <dbReference type="ARBA" id="ARBA00004651"/>
    </source>
</evidence>
<feature type="transmembrane region" description="Helical" evidence="7">
    <location>
        <begin position="20"/>
        <end position="43"/>
    </location>
</feature>
<keyword evidence="4 7" id="KW-1133">Transmembrane helix</keyword>
<evidence type="ECO:0000256" key="7">
    <source>
        <dbReference type="SAM" id="Phobius"/>
    </source>
</evidence>
<sequence>MSPLGKIVRSGIGRRRVQSFVMALTTLAAVTSSVLSLGLLTVVQAPFDHAFASRHAAHFAVQFDGSKATAAQIASTAHAAGVTEAAGPYPVTSNLDTTIGPDCDATLGPGMPFAGTQAPSAAVSTRPDLAHSPMDQLVLDHGRWPTSANEIVLTQWPADCAGKSVVFTSLPGRPTFTVVGSANSLTSTATGFVTADGFARLTAAGAPGDSMMLYRFAHAGTDTEVAADKQAIAAVAPAGSVEGTQSWLTEREQATGNAKAFVPFLIVFGVLGLFLSVLIIAIVVSGAVVSAIRRIGILKALGFTPGQVARAYAAQALVPATVGVVLGTVFGNLLSVPVLSGTSHDVGAAGTSLPLWVNLLVPLGTLVLVGVTAAIPALRAGRLPAAQTLVVGRAPKADRGRAAQRLASRLPLPRPISLGLALPFARPARAALVGGAVLFGAVSTTFAMGLEVSFAHFQDQRTGGFNTASLLVVPAVQNGPDGQPLHGPSGANTPHLDGAKVAAAIAAVPGTKAAFGWGDSGATVIGTPPQTEVDTVVGDLSWTNLELLSGRWYSAPGEAVVSDRLSSATGLHVGDTITVVQQNKQLPLKVVGIDFDTHDGGRIVATDAASFTAGGLTPRIDQFNVRLGANVDGPTWAASARTALAPLNAEPDSNSGGRGSDVVAVMSALVATLTAMLVLVAALGVLNTVVQDTRERIHDLGIFKALGMTPKQTVTMVMTSVALSGLIAGVIGVPIGAVLERMTLNPMQSAVGMHLPPSVVRAYTPGLVVPLLAGGIVIALVGALLPAGWAARSRTATALRTE</sequence>
<feature type="transmembrane region" description="Helical" evidence="7">
    <location>
        <begin position="714"/>
        <end position="739"/>
    </location>
</feature>
<dbReference type="Pfam" id="PF02687">
    <property type="entry name" value="FtsX"/>
    <property type="match status" value="2"/>
</dbReference>
<proteinExistence type="inferred from homology"/>
<dbReference type="RefSeq" id="WP_344669492.1">
    <property type="nucleotide sequence ID" value="NZ_BAAAQN010000047.1"/>
</dbReference>
<feature type="transmembrane region" description="Helical" evidence="7">
    <location>
        <begin position="312"/>
        <end position="335"/>
    </location>
</feature>
<comment type="subcellular location">
    <subcellularLocation>
        <location evidence="1">Cell membrane</location>
        <topology evidence="1">Multi-pass membrane protein</topology>
    </subcellularLocation>
</comment>
<evidence type="ECO:0000256" key="6">
    <source>
        <dbReference type="ARBA" id="ARBA00038076"/>
    </source>
</evidence>
<evidence type="ECO:0000256" key="4">
    <source>
        <dbReference type="ARBA" id="ARBA00022989"/>
    </source>
</evidence>
<keyword evidence="10" id="KW-1185">Reference proteome</keyword>
<dbReference type="InterPro" id="IPR003838">
    <property type="entry name" value="ABC3_permease_C"/>
</dbReference>
<feature type="domain" description="ABC3 transporter permease C-terminal" evidence="8">
    <location>
        <begin position="673"/>
        <end position="787"/>
    </location>
</feature>
<reference evidence="10" key="1">
    <citation type="journal article" date="2019" name="Int. J. Syst. Evol. Microbiol.">
        <title>The Global Catalogue of Microorganisms (GCM) 10K type strain sequencing project: providing services to taxonomists for standard genome sequencing and annotation.</title>
        <authorList>
            <consortium name="The Broad Institute Genomics Platform"/>
            <consortium name="The Broad Institute Genome Sequencing Center for Infectious Disease"/>
            <person name="Wu L."/>
            <person name="Ma J."/>
        </authorList>
    </citation>
    <scope>NUCLEOTIDE SEQUENCE [LARGE SCALE GENOMIC DNA]</scope>
    <source>
        <strain evidence="10">JCM 16014</strain>
    </source>
</reference>
<comment type="caution">
    <text evidence="9">The sequence shown here is derived from an EMBL/GenBank/DDBJ whole genome shotgun (WGS) entry which is preliminary data.</text>
</comment>
<feature type="transmembrane region" description="Helical" evidence="7">
    <location>
        <begin position="430"/>
        <end position="450"/>
    </location>
</feature>
<protein>
    <recommendedName>
        <fullName evidence="8">ABC3 transporter permease C-terminal domain-containing protein</fullName>
    </recommendedName>
</protein>
<keyword evidence="2" id="KW-1003">Cell membrane</keyword>
<accession>A0ABP5GNL5</accession>
<evidence type="ECO:0000256" key="2">
    <source>
        <dbReference type="ARBA" id="ARBA00022475"/>
    </source>
</evidence>
<gene>
    <name evidence="9" type="ORF">GCM10009839_64800</name>
</gene>
<dbReference type="PANTHER" id="PTHR30572">
    <property type="entry name" value="MEMBRANE COMPONENT OF TRANSPORTER-RELATED"/>
    <property type="match status" value="1"/>
</dbReference>
<feature type="transmembrane region" description="Helical" evidence="7">
    <location>
        <begin position="662"/>
        <end position="686"/>
    </location>
</feature>
<evidence type="ECO:0000313" key="9">
    <source>
        <dbReference type="EMBL" id="GAA2049738.1"/>
    </source>
</evidence>
<feature type="transmembrane region" description="Helical" evidence="7">
    <location>
        <begin position="355"/>
        <end position="378"/>
    </location>
</feature>
<name>A0ABP5GNL5_9ACTN</name>
<comment type="similarity">
    <text evidence="6">Belongs to the ABC-4 integral membrane protein family.</text>
</comment>
<dbReference type="Proteomes" id="UP001500751">
    <property type="component" value="Unassembled WGS sequence"/>
</dbReference>
<dbReference type="EMBL" id="BAAAQN010000047">
    <property type="protein sequence ID" value="GAA2049738.1"/>
    <property type="molecule type" value="Genomic_DNA"/>
</dbReference>
<feature type="domain" description="ABC3 transporter permease C-terminal" evidence="8">
    <location>
        <begin position="266"/>
        <end position="384"/>
    </location>
</feature>
<evidence type="ECO:0000313" key="10">
    <source>
        <dbReference type="Proteomes" id="UP001500751"/>
    </source>
</evidence>
<keyword evidence="3 7" id="KW-0812">Transmembrane</keyword>
<dbReference type="PANTHER" id="PTHR30572:SF4">
    <property type="entry name" value="ABC TRANSPORTER PERMEASE YTRF"/>
    <property type="match status" value="1"/>
</dbReference>
<evidence type="ECO:0000259" key="8">
    <source>
        <dbReference type="Pfam" id="PF02687"/>
    </source>
</evidence>
<organism evidence="9 10">
    <name type="scientific">Catenulispora yoronensis</name>
    <dbReference type="NCBI Taxonomy" id="450799"/>
    <lineage>
        <taxon>Bacteria</taxon>
        <taxon>Bacillati</taxon>
        <taxon>Actinomycetota</taxon>
        <taxon>Actinomycetes</taxon>
        <taxon>Catenulisporales</taxon>
        <taxon>Catenulisporaceae</taxon>
        <taxon>Catenulispora</taxon>
    </lineage>
</organism>
<evidence type="ECO:0000256" key="5">
    <source>
        <dbReference type="ARBA" id="ARBA00023136"/>
    </source>
</evidence>
<evidence type="ECO:0000256" key="3">
    <source>
        <dbReference type="ARBA" id="ARBA00022692"/>
    </source>
</evidence>
<dbReference type="InterPro" id="IPR050250">
    <property type="entry name" value="Macrolide_Exporter_MacB"/>
</dbReference>
<feature type="transmembrane region" description="Helical" evidence="7">
    <location>
        <begin position="767"/>
        <end position="791"/>
    </location>
</feature>
<feature type="transmembrane region" description="Helical" evidence="7">
    <location>
        <begin position="261"/>
        <end position="292"/>
    </location>
</feature>
<keyword evidence="5 7" id="KW-0472">Membrane</keyword>